<dbReference type="EMBL" id="QWGP01000070">
    <property type="protein sequence ID" value="RHZ90377.1"/>
    <property type="molecule type" value="Genomic_DNA"/>
</dbReference>
<keyword evidence="2" id="KW-0472">Membrane</keyword>
<feature type="transmembrane region" description="Helical" evidence="2">
    <location>
        <begin position="358"/>
        <end position="380"/>
    </location>
</feature>
<comment type="caution">
    <text evidence="3">The sequence shown here is derived from an EMBL/GenBank/DDBJ whole genome shotgun (WGS) entry which is preliminary data.</text>
</comment>
<keyword evidence="2" id="KW-0812">Transmembrane</keyword>
<protein>
    <submittedName>
        <fullName evidence="3">PepSY domain-containing protein</fullName>
    </submittedName>
</protein>
<dbReference type="Proteomes" id="UP000266305">
    <property type="component" value="Unassembled WGS sequence"/>
</dbReference>
<dbReference type="RefSeq" id="WP_119001665.1">
    <property type="nucleotide sequence ID" value="NZ_QWGP01000070.1"/>
</dbReference>
<dbReference type="Pfam" id="PF03929">
    <property type="entry name" value="PepSY_TM"/>
    <property type="match status" value="1"/>
</dbReference>
<evidence type="ECO:0000256" key="2">
    <source>
        <dbReference type="SAM" id="Phobius"/>
    </source>
</evidence>
<feature type="transmembrane region" description="Helical" evidence="2">
    <location>
        <begin position="464"/>
        <end position="481"/>
    </location>
</feature>
<dbReference type="AlphaFoldDB" id="A0AAX1UE66"/>
<feature type="transmembrane region" description="Helical" evidence="2">
    <location>
        <begin position="154"/>
        <end position="176"/>
    </location>
</feature>
<proteinExistence type="predicted"/>
<evidence type="ECO:0000313" key="4">
    <source>
        <dbReference type="Proteomes" id="UP000266305"/>
    </source>
</evidence>
<evidence type="ECO:0000256" key="1">
    <source>
        <dbReference type="SAM" id="MobiDB-lite"/>
    </source>
</evidence>
<feature type="transmembrane region" description="Helical" evidence="2">
    <location>
        <begin position="12"/>
        <end position="36"/>
    </location>
</feature>
<feature type="region of interest" description="Disordered" evidence="1">
    <location>
        <begin position="530"/>
        <end position="551"/>
    </location>
</feature>
<name>A0AAX1UE66_CERSP</name>
<feature type="transmembrane region" description="Helical" evidence="2">
    <location>
        <begin position="400"/>
        <end position="422"/>
    </location>
</feature>
<feature type="transmembrane region" description="Helical" evidence="2">
    <location>
        <begin position="434"/>
        <end position="452"/>
    </location>
</feature>
<feature type="transmembrane region" description="Helical" evidence="2">
    <location>
        <begin position="496"/>
        <end position="516"/>
    </location>
</feature>
<gene>
    <name evidence="3" type="ORF">D1114_23540</name>
</gene>
<feature type="transmembrane region" description="Helical" evidence="2">
    <location>
        <begin position="197"/>
        <end position="223"/>
    </location>
</feature>
<keyword evidence="2" id="KW-1133">Transmembrane helix</keyword>
<feature type="compositionally biased region" description="Low complexity" evidence="1">
    <location>
        <begin position="531"/>
        <end position="542"/>
    </location>
</feature>
<dbReference type="PANTHER" id="PTHR34219">
    <property type="entry name" value="IRON-REGULATED INNER MEMBRANE PROTEIN-RELATED"/>
    <property type="match status" value="1"/>
</dbReference>
<reference evidence="3 4" key="1">
    <citation type="submission" date="2018-08" db="EMBL/GenBank/DDBJ databases">
        <title>Draft genome sequence of Rhodobacter sphaeroides FY.</title>
        <authorList>
            <person name="Rayyan A."/>
            <person name="Meyer T.E."/>
            <person name="Kyndt J.A."/>
        </authorList>
    </citation>
    <scope>NUCLEOTIDE SEQUENCE [LARGE SCALE GENOMIC DNA]</scope>
    <source>
        <strain evidence="3 4">FY</strain>
    </source>
</reference>
<organism evidence="3 4">
    <name type="scientific">Cereibacter sphaeroides</name>
    <name type="common">Rhodobacter sphaeroides</name>
    <dbReference type="NCBI Taxonomy" id="1063"/>
    <lineage>
        <taxon>Bacteria</taxon>
        <taxon>Pseudomonadati</taxon>
        <taxon>Pseudomonadota</taxon>
        <taxon>Alphaproteobacteria</taxon>
        <taxon>Rhodobacterales</taxon>
        <taxon>Paracoccaceae</taxon>
        <taxon>Cereibacter</taxon>
    </lineage>
</organism>
<dbReference type="InterPro" id="IPR005625">
    <property type="entry name" value="PepSY-ass_TM"/>
</dbReference>
<dbReference type="PANTHER" id="PTHR34219:SF4">
    <property type="entry name" value="PEPSY DOMAIN-CONTAINING PROTEIN"/>
    <property type="match status" value="1"/>
</dbReference>
<sequence>MYSSFRQSMAWLHTWTGLVVGWVLFLVFVTGTAGYVQYEISRWMRPELPMEARGDLPSVDVLIGHALARLEANAPEAKSWQIVLPHAARQPRGWQPLSIRWEEMPPDRQDFGRTGSEVLDAVTGQALASPEPRDTWGGAGLYRMHYALHYVPYWVGYYIVGICTMLMLMAVFSGVITHKKIIADFFTFRPGKGQRSWLDAHNVISVMCLPFFTMITYSGLVFFTTWYAPAPVAAVYGTGDAAMNRYWDDRFPVHRAGYQPARAEAALLARLVTQAEADWGTGRVAELRIEHPRGEPPFVELSGVAGDRMGGLRPALLRFDAVEGAPLPPDDREGAAARTERLLFDLHEGIFAGWVLRWLYVVSGLLGCGVIATGLVLWTVKRRQKHIKGASAGARFGLRLVEVLNAGTVIGLPFGIALFFLANRLLPLQMESRAEWEFHALFLGWGWALLWASVRPLKRAWIDLCRLAAAACLAIPLVNALTTDRHLGASLPAGDWALAGFDLSMLGLAAFFALMAGKLRRKWAVPDEDSASAGAPALSAGHGRVRHEPAE</sequence>
<evidence type="ECO:0000313" key="3">
    <source>
        <dbReference type="EMBL" id="RHZ90377.1"/>
    </source>
</evidence>
<accession>A0AAX1UE66</accession>